<dbReference type="PROSITE" id="PS50052">
    <property type="entry name" value="GUANYLATE_KINASE_2"/>
    <property type="match status" value="1"/>
</dbReference>
<organism evidence="15 16">
    <name type="scientific">Leptospira ilyithenensis</name>
    <dbReference type="NCBI Taxonomy" id="2484901"/>
    <lineage>
        <taxon>Bacteria</taxon>
        <taxon>Pseudomonadati</taxon>
        <taxon>Spirochaetota</taxon>
        <taxon>Spirochaetia</taxon>
        <taxon>Leptospirales</taxon>
        <taxon>Leptospiraceae</taxon>
        <taxon>Leptospira</taxon>
    </lineage>
</organism>
<dbReference type="FunFam" id="3.30.63.10:FF:000005">
    <property type="entry name" value="Guanylate kinase"/>
    <property type="match status" value="1"/>
</dbReference>
<evidence type="ECO:0000256" key="12">
    <source>
        <dbReference type="ARBA" id="ARBA00048594"/>
    </source>
</evidence>
<dbReference type="Gene3D" id="3.40.50.300">
    <property type="entry name" value="P-loop containing nucleotide triphosphate hydrolases"/>
    <property type="match status" value="1"/>
</dbReference>
<evidence type="ECO:0000256" key="5">
    <source>
        <dbReference type="ARBA" id="ARBA00016296"/>
    </source>
</evidence>
<evidence type="ECO:0000313" key="15">
    <source>
        <dbReference type="EMBL" id="TGN13777.1"/>
    </source>
</evidence>
<comment type="catalytic activity">
    <reaction evidence="12 13">
        <text>GMP + ATP = GDP + ADP</text>
        <dbReference type="Rhea" id="RHEA:20780"/>
        <dbReference type="ChEBI" id="CHEBI:30616"/>
        <dbReference type="ChEBI" id="CHEBI:58115"/>
        <dbReference type="ChEBI" id="CHEBI:58189"/>
        <dbReference type="ChEBI" id="CHEBI:456216"/>
        <dbReference type="EC" id="2.7.4.8"/>
    </reaction>
</comment>
<evidence type="ECO:0000256" key="11">
    <source>
        <dbReference type="ARBA" id="ARBA00030128"/>
    </source>
</evidence>
<dbReference type="RefSeq" id="WP_135763005.1">
    <property type="nucleotide sequence ID" value="NZ_RQHV01000023.1"/>
</dbReference>
<gene>
    <name evidence="13" type="primary">gmk</name>
    <name evidence="15" type="ORF">EHS11_03375</name>
</gene>
<evidence type="ECO:0000256" key="8">
    <source>
        <dbReference type="ARBA" id="ARBA00022741"/>
    </source>
</evidence>
<evidence type="ECO:0000256" key="2">
    <source>
        <dbReference type="ARBA" id="ARBA00004496"/>
    </source>
</evidence>
<keyword evidence="8 13" id="KW-0547">Nucleotide-binding</keyword>
<dbReference type="InterPro" id="IPR008144">
    <property type="entry name" value="Guanylate_kin-like_dom"/>
</dbReference>
<keyword evidence="7 13" id="KW-0808">Transferase</keyword>
<dbReference type="NCBIfam" id="TIGR03263">
    <property type="entry name" value="guanyl_kin"/>
    <property type="match status" value="1"/>
</dbReference>
<accession>A0A4R9LUB6</accession>
<comment type="caution">
    <text evidence="15">The sequence shown here is derived from an EMBL/GenBank/DDBJ whole genome shotgun (WGS) entry which is preliminary data.</text>
</comment>
<evidence type="ECO:0000256" key="3">
    <source>
        <dbReference type="ARBA" id="ARBA00005790"/>
    </source>
</evidence>
<dbReference type="GO" id="GO:0005829">
    <property type="term" value="C:cytosol"/>
    <property type="evidence" value="ECO:0007669"/>
    <property type="project" value="TreeGrafter"/>
</dbReference>
<dbReference type="PANTHER" id="PTHR23117">
    <property type="entry name" value="GUANYLATE KINASE-RELATED"/>
    <property type="match status" value="1"/>
</dbReference>
<dbReference type="GO" id="GO:0004385">
    <property type="term" value="F:GMP kinase activity"/>
    <property type="evidence" value="ECO:0007669"/>
    <property type="project" value="UniProtKB-UniRule"/>
</dbReference>
<dbReference type="GO" id="GO:0005524">
    <property type="term" value="F:ATP binding"/>
    <property type="evidence" value="ECO:0007669"/>
    <property type="project" value="UniProtKB-UniRule"/>
</dbReference>
<feature type="binding site" evidence="13">
    <location>
        <begin position="13"/>
        <end position="20"/>
    </location>
    <ligand>
        <name>ATP</name>
        <dbReference type="ChEBI" id="CHEBI:30616"/>
    </ligand>
</feature>
<evidence type="ECO:0000256" key="4">
    <source>
        <dbReference type="ARBA" id="ARBA00012961"/>
    </source>
</evidence>
<dbReference type="InterPro" id="IPR027417">
    <property type="entry name" value="P-loop_NTPase"/>
</dbReference>
<feature type="domain" description="Guanylate kinase-like" evidence="14">
    <location>
        <begin position="6"/>
        <end position="184"/>
    </location>
</feature>
<dbReference type="EC" id="2.7.4.8" evidence="4 13"/>
<dbReference type="OrthoDB" id="9808150at2"/>
<evidence type="ECO:0000256" key="10">
    <source>
        <dbReference type="ARBA" id="ARBA00022840"/>
    </source>
</evidence>
<dbReference type="HAMAP" id="MF_00328">
    <property type="entry name" value="Guanylate_kinase"/>
    <property type="match status" value="1"/>
</dbReference>
<dbReference type="EMBL" id="RQHV01000023">
    <property type="protein sequence ID" value="TGN13777.1"/>
    <property type="molecule type" value="Genomic_DNA"/>
</dbReference>
<dbReference type="PANTHER" id="PTHR23117:SF13">
    <property type="entry name" value="GUANYLATE KINASE"/>
    <property type="match status" value="1"/>
</dbReference>
<dbReference type="InterPro" id="IPR020590">
    <property type="entry name" value="Guanylate_kinase_CS"/>
</dbReference>
<evidence type="ECO:0000256" key="9">
    <source>
        <dbReference type="ARBA" id="ARBA00022777"/>
    </source>
</evidence>
<dbReference type="PROSITE" id="PS00856">
    <property type="entry name" value="GUANYLATE_KINASE_1"/>
    <property type="match status" value="1"/>
</dbReference>
<dbReference type="CDD" id="cd00071">
    <property type="entry name" value="GMPK"/>
    <property type="match status" value="1"/>
</dbReference>
<dbReference type="Pfam" id="PF00625">
    <property type="entry name" value="Guanylate_kin"/>
    <property type="match status" value="1"/>
</dbReference>
<dbReference type="InterPro" id="IPR017665">
    <property type="entry name" value="Guanylate_kinase"/>
</dbReference>
<protein>
    <recommendedName>
        <fullName evidence="5 13">Guanylate kinase</fullName>
        <ecNumber evidence="4 13">2.7.4.8</ecNumber>
    </recommendedName>
    <alternativeName>
        <fullName evidence="11 13">GMP kinase</fullName>
    </alternativeName>
</protein>
<keyword evidence="6 13" id="KW-0963">Cytoplasm</keyword>
<dbReference type="SUPFAM" id="SSF52540">
    <property type="entry name" value="P-loop containing nucleoside triphosphate hydrolases"/>
    <property type="match status" value="1"/>
</dbReference>
<keyword evidence="10 13" id="KW-0067">ATP-binding</keyword>
<dbReference type="Proteomes" id="UP000298264">
    <property type="component" value="Unassembled WGS sequence"/>
</dbReference>
<keyword evidence="16" id="KW-1185">Reference proteome</keyword>
<reference evidence="15" key="1">
    <citation type="journal article" date="2019" name="PLoS Negl. Trop. Dis.">
        <title>Revisiting the worldwide diversity of Leptospira species in the environment.</title>
        <authorList>
            <person name="Vincent A.T."/>
            <person name="Schiettekatte O."/>
            <person name="Bourhy P."/>
            <person name="Veyrier F.J."/>
            <person name="Picardeau M."/>
        </authorList>
    </citation>
    <scope>NUCLEOTIDE SEQUENCE [LARGE SCALE GENOMIC DNA]</scope>
    <source>
        <strain evidence="15">201400974</strain>
    </source>
</reference>
<dbReference type="SMART" id="SM00072">
    <property type="entry name" value="GuKc"/>
    <property type="match status" value="1"/>
</dbReference>
<name>A0A4R9LUB6_9LEPT</name>
<comment type="similarity">
    <text evidence="3 13">Belongs to the guanylate kinase family.</text>
</comment>
<dbReference type="Gene3D" id="3.30.63.10">
    <property type="entry name" value="Guanylate Kinase phosphate binding domain"/>
    <property type="match status" value="1"/>
</dbReference>
<evidence type="ECO:0000313" key="16">
    <source>
        <dbReference type="Proteomes" id="UP000298264"/>
    </source>
</evidence>
<dbReference type="AlphaFoldDB" id="A0A4R9LUB6"/>
<evidence type="ECO:0000256" key="1">
    <source>
        <dbReference type="ARBA" id="ARBA00003531"/>
    </source>
</evidence>
<sequence>MSSTSPNLYIISSVAGGGKSTIISRILAIHPEFYFSISCTTRAPRPGDIPGVTYYFLTVGEFKKKIEEDQFYEWASVHGNYYGTLKDPIHKAISEKKVVLLDLDVQGAKTVKALRPESVSIFIQPPSRDIWIERLIKRGTDSEESIERRITNGISELEQASSFDYVVVNDDLDRATEEVKSIIQSEGSPSSSSKVLP</sequence>
<comment type="function">
    <text evidence="1 13">Essential for recycling GMP and indirectly, cGMP.</text>
</comment>
<comment type="subcellular location">
    <subcellularLocation>
        <location evidence="2 13">Cytoplasm</location>
    </subcellularLocation>
</comment>
<dbReference type="InterPro" id="IPR008145">
    <property type="entry name" value="GK/Ca_channel_bsu"/>
</dbReference>
<evidence type="ECO:0000256" key="7">
    <source>
        <dbReference type="ARBA" id="ARBA00022679"/>
    </source>
</evidence>
<keyword evidence="9 13" id="KW-0418">Kinase</keyword>
<proteinExistence type="inferred from homology"/>
<evidence type="ECO:0000256" key="6">
    <source>
        <dbReference type="ARBA" id="ARBA00022490"/>
    </source>
</evidence>
<evidence type="ECO:0000259" key="14">
    <source>
        <dbReference type="PROSITE" id="PS50052"/>
    </source>
</evidence>
<evidence type="ECO:0000256" key="13">
    <source>
        <dbReference type="HAMAP-Rule" id="MF_00328"/>
    </source>
</evidence>